<feature type="transmembrane region" description="Helical" evidence="2">
    <location>
        <begin position="141"/>
        <end position="160"/>
    </location>
</feature>
<keyword evidence="2" id="KW-1133">Transmembrane helix</keyword>
<feature type="compositionally biased region" description="Basic and acidic residues" evidence="1">
    <location>
        <begin position="564"/>
        <end position="578"/>
    </location>
</feature>
<feature type="transmembrane region" description="Helical" evidence="2">
    <location>
        <begin position="36"/>
        <end position="54"/>
    </location>
</feature>
<dbReference type="Gene3D" id="3.10.620.30">
    <property type="match status" value="1"/>
</dbReference>
<reference evidence="4 5" key="1">
    <citation type="submission" date="2023-01" db="EMBL/GenBank/DDBJ databases">
        <title>Sporosarcina sp. nov., isolated from Korean tranditional fermented seafood 'Jeotgal'.</title>
        <authorList>
            <person name="Yang A.-I."/>
        </authorList>
    </citation>
    <scope>NUCLEOTIDE SEQUENCE [LARGE SCALE GENOMIC DNA]</scope>
    <source>
        <strain evidence="4 5">B2O-1</strain>
    </source>
</reference>
<dbReference type="Pfam" id="PF11992">
    <property type="entry name" value="TgpA_N"/>
    <property type="match status" value="1"/>
</dbReference>
<name>A0ABZ0KXW3_9BACL</name>
<dbReference type="InterPro" id="IPR021878">
    <property type="entry name" value="TgpA_N"/>
</dbReference>
<keyword evidence="5" id="KW-1185">Reference proteome</keyword>
<keyword evidence="2" id="KW-0472">Membrane</keyword>
<dbReference type="PANTHER" id="PTHR42736:SF1">
    <property type="entry name" value="PROTEIN-GLUTAMINE GAMMA-GLUTAMYLTRANSFERASE"/>
    <property type="match status" value="1"/>
</dbReference>
<dbReference type="SMART" id="SM00460">
    <property type="entry name" value="TGc"/>
    <property type="match status" value="1"/>
</dbReference>
<evidence type="ECO:0000313" key="4">
    <source>
        <dbReference type="EMBL" id="WOV83734.1"/>
    </source>
</evidence>
<evidence type="ECO:0000259" key="3">
    <source>
        <dbReference type="SMART" id="SM00460"/>
    </source>
</evidence>
<dbReference type="Pfam" id="PF01841">
    <property type="entry name" value="Transglut_core"/>
    <property type="match status" value="1"/>
</dbReference>
<dbReference type="InterPro" id="IPR038765">
    <property type="entry name" value="Papain-like_cys_pep_sf"/>
</dbReference>
<feature type="domain" description="Transglutaminase-like" evidence="3">
    <location>
        <begin position="469"/>
        <end position="543"/>
    </location>
</feature>
<gene>
    <name evidence="4" type="ORF">PGH26_12745</name>
</gene>
<dbReference type="RefSeq" id="WP_323691422.1">
    <property type="nucleotide sequence ID" value="NZ_CP116341.1"/>
</dbReference>
<evidence type="ECO:0000256" key="2">
    <source>
        <dbReference type="SAM" id="Phobius"/>
    </source>
</evidence>
<organism evidence="4 5">
    <name type="scientific">Sporosarcina jeotgali</name>
    <dbReference type="NCBI Taxonomy" id="3020056"/>
    <lineage>
        <taxon>Bacteria</taxon>
        <taxon>Bacillati</taxon>
        <taxon>Bacillota</taxon>
        <taxon>Bacilli</taxon>
        <taxon>Bacillales</taxon>
        <taxon>Caryophanaceae</taxon>
        <taxon>Sporosarcina</taxon>
    </lineage>
</organism>
<feature type="transmembrane region" description="Helical" evidence="2">
    <location>
        <begin position="166"/>
        <end position="185"/>
    </location>
</feature>
<dbReference type="Proteomes" id="UP001303532">
    <property type="component" value="Chromosome"/>
</dbReference>
<sequence length="726" mass="83045">MKEIRMDRWLVILLYTLAFFMTIEWLKPVADLTDTGYISHFYGFIALCLMFGLFRLPGWIGIPIKIIYITLSLQYVFYGDDWLSAEALNMTASTVGQSFASIWSGEWMEISYLFRTGLFFILLWMLAYLIRFWIEYRKSIMLFFGMTVIFLSVVDTFTPFDASFAIVRVMVIGLLLMGLLFPLRLSAKTNTKLPITNYFKVLAPLGGLLLLVAIVAILVPVKEPVWPDPVPFIRSAAGLGNTGSGQGVSKVGYDPDDTQLGGAFQQDDTLVFEAYVDSRQYWKMETKNTYTTKGWIQSSGDDYQDHQGRFSNLIGGQVLIPPRQRADVDLYEPLPILPYPYGFEELQTAEGLLYNTEEDTGKLSLNSSEPLDMTYRTEFVQPEYSLKELRATEMGELASISYEMDPYLTLPLEVPSRVEELAHELTKDAPSVYQKAQAIERYFGRSGFVYAREDVAVPKEDEDYVDQFLFETKRGYCDNFSSSMVVMLRSVGIPARWVKGFAPGELNRDDNRQKYYTITNNQAHSWVEAYMPGIGWMPFEPTIGFNGVSNVNFDIEAAEDDVKEQEQIKRPEKKKQQEQQKQAAKRKSQQESWLLRIIPEWLRSWAAVSIIIGAAVVAIAGGFYVTRKKWLPRLAIRNSRNKSEGWETFAVQYEQLLKHLNRVGIKKPDGMTLMNFAKEVDRVRGDAQMSTLTAAYEKGLYGRTETNQDWAELRKIWEDLIIDTTG</sequence>
<keyword evidence="2" id="KW-0812">Transmembrane</keyword>
<feature type="transmembrane region" description="Helical" evidence="2">
    <location>
        <begin position="59"/>
        <end position="78"/>
    </location>
</feature>
<dbReference type="InterPro" id="IPR052901">
    <property type="entry name" value="Bact_TGase-like"/>
</dbReference>
<feature type="transmembrane region" description="Helical" evidence="2">
    <location>
        <begin position="197"/>
        <end position="219"/>
    </location>
</feature>
<accession>A0ABZ0KXW3</accession>
<dbReference type="PANTHER" id="PTHR42736">
    <property type="entry name" value="PROTEIN-GLUTAMINE GAMMA-GLUTAMYLTRANSFERASE"/>
    <property type="match status" value="1"/>
</dbReference>
<feature type="transmembrane region" description="Helical" evidence="2">
    <location>
        <begin position="112"/>
        <end position="134"/>
    </location>
</feature>
<feature type="transmembrane region" description="Helical" evidence="2">
    <location>
        <begin position="605"/>
        <end position="625"/>
    </location>
</feature>
<dbReference type="Pfam" id="PF13559">
    <property type="entry name" value="DUF4129"/>
    <property type="match status" value="1"/>
</dbReference>
<proteinExistence type="predicted"/>
<evidence type="ECO:0000313" key="5">
    <source>
        <dbReference type="Proteomes" id="UP001303532"/>
    </source>
</evidence>
<dbReference type="EMBL" id="CP116341">
    <property type="protein sequence ID" value="WOV83734.1"/>
    <property type="molecule type" value="Genomic_DNA"/>
</dbReference>
<dbReference type="InterPro" id="IPR002931">
    <property type="entry name" value="Transglutaminase-like"/>
</dbReference>
<feature type="region of interest" description="Disordered" evidence="1">
    <location>
        <begin position="562"/>
        <end position="585"/>
    </location>
</feature>
<evidence type="ECO:0000256" key="1">
    <source>
        <dbReference type="SAM" id="MobiDB-lite"/>
    </source>
</evidence>
<dbReference type="InterPro" id="IPR025403">
    <property type="entry name" value="TgpA-like_C"/>
</dbReference>
<protein>
    <submittedName>
        <fullName evidence="4">Transglutaminase domain-containing protein</fullName>
    </submittedName>
</protein>
<dbReference type="SUPFAM" id="SSF54001">
    <property type="entry name" value="Cysteine proteinases"/>
    <property type="match status" value="1"/>
</dbReference>